<dbReference type="InterPro" id="IPR028976">
    <property type="entry name" value="CheC-like_sf"/>
</dbReference>
<dbReference type="SUPFAM" id="SSF103039">
    <property type="entry name" value="CheC-like"/>
    <property type="match status" value="1"/>
</dbReference>
<proteinExistence type="predicted"/>
<comment type="caution">
    <text evidence="3">The sequence shown here is derived from an EMBL/GenBank/DDBJ whole genome shotgun (WGS) entry which is preliminary data.</text>
</comment>
<evidence type="ECO:0000259" key="2">
    <source>
        <dbReference type="Pfam" id="PF13690"/>
    </source>
</evidence>
<dbReference type="InterPro" id="IPR028051">
    <property type="entry name" value="CheX-like_dom"/>
</dbReference>
<dbReference type="RefSeq" id="WP_021866856.1">
    <property type="nucleotide sequence ID" value="NZ_JACOPD010000001.1"/>
</dbReference>
<reference evidence="3 4" key="1">
    <citation type="submission" date="2020-08" db="EMBL/GenBank/DDBJ databases">
        <title>Genome public.</title>
        <authorList>
            <person name="Liu C."/>
            <person name="Sun Q."/>
        </authorList>
    </citation>
    <scope>NUCLEOTIDE SEQUENCE [LARGE SCALE GENOMIC DNA]</scope>
    <source>
        <strain evidence="3 4">NSJ-43</strain>
    </source>
</reference>
<evidence type="ECO:0000313" key="4">
    <source>
        <dbReference type="Proteomes" id="UP000628463"/>
    </source>
</evidence>
<keyword evidence="1" id="KW-0145">Chemotaxis</keyword>
<name>A0ABR7FWA9_9FIRM</name>
<dbReference type="Gene3D" id="3.40.1550.10">
    <property type="entry name" value="CheC-like"/>
    <property type="match status" value="1"/>
</dbReference>
<dbReference type="Proteomes" id="UP000628463">
    <property type="component" value="Unassembled WGS sequence"/>
</dbReference>
<dbReference type="Pfam" id="PF13690">
    <property type="entry name" value="CheX"/>
    <property type="match status" value="1"/>
</dbReference>
<organism evidence="3 4">
    <name type="scientific">Lachnospira hominis</name>
    <name type="common">ex Liu et al. 2021</name>
    <dbReference type="NCBI Taxonomy" id="2763051"/>
    <lineage>
        <taxon>Bacteria</taxon>
        <taxon>Bacillati</taxon>
        <taxon>Bacillota</taxon>
        <taxon>Clostridia</taxon>
        <taxon>Lachnospirales</taxon>
        <taxon>Lachnospiraceae</taxon>
        <taxon>Lachnospira</taxon>
    </lineage>
</organism>
<keyword evidence="4" id="KW-1185">Reference proteome</keyword>
<evidence type="ECO:0000256" key="1">
    <source>
        <dbReference type="ARBA" id="ARBA00022500"/>
    </source>
</evidence>
<accession>A0ABR7FWA9</accession>
<evidence type="ECO:0000313" key="3">
    <source>
        <dbReference type="EMBL" id="MBC5679490.1"/>
    </source>
</evidence>
<sequence length="200" mass="22434">MGDILLSSYIAKNRNGANFTDAELKALKEGNLDNMVSIFVPMKNDKYVQQLQCVLKSMRYYMGEDVSLLQVNLEDNHREHFVGCQMMDGDEEVFFAIGGSDDALIKVASRFAQVDFDEFDSDAYDAICEFINCTNGMFATKLSDQEIEVVLRPPVFYGDASISGDNGFYVVTMEIDGTEFNVIMSVSDKVRLKTIKTNCV</sequence>
<protein>
    <submittedName>
        <fullName evidence="3">Chemotaxis protein CheX</fullName>
    </submittedName>
</protein>
<gene>
    <name evidence="3" type="ORF">H8S01_00730</name>
</gene>
<dbReference type="EMBL" id="JACOPD010000001">
    <property type="protein sequence ID" value="MBC5679490.1"/>
    <property type="molecule type" value="Genomic_DNA"/>
</dbReference>
<feature type="domain" description="Chemotaxis phosphatase CheX-like" evidence="2">
    <location>
        <begin position="82"/>
        <end position="161"/>
    </location>
</feature>